<keyword evidence="5 10" id="KW-0378">Hydrolase</keyword>
<comment type="similarity">
    <text evidence="1 10 11">Belongs to the HAM1 NTPase family.</text>
</comment>
<feature type="binding site" evidence="10">
    <location>
        <position position="173"/>
    </location>
    <ligand>
        <name>substrate</name>
    </ligand>
</feature>
<keyword evidence="4 10" id="KW-0547">Nucleotide-binding</keyword>
<feature type="binding site" evidence="10">
    <location>
        <begin position="178"/>
        <end position="179"/>
    </location>
    <ligand>
        <name>substrate</name>
    </ligand>
</feature>
<dbReference type="CDD" id="cd00515">
    <property type="entry name" value="HAM1"/>
    <property type="match status" value="1"/>
</dbReference>
<feature type="binding site" evidence="10">
    <location>
        <position position="72"/>
    </location>
    <ligand>
        <name>substrate</name>
    </ligand>
</feature>
<dbReference type="GO" id="GO:0009146">
    <property type="term" value="P:purine nucleoside triphosphate catabolic process"/>
    <property type="evidence" value="ECO:0007669"/>
    <property type="project" value="UniProtKB-UniRule"/>
</dbReference>
<keyword evidence="6 10" id="KW-0460">Magnesium</keyword>
<dbReference type="PANTHER" id="PTHR11067">
    <property type="entry name" value="INOSINE TRIPHOSPHATE PYROPHOSPHATASE/HAM1 PROTEIN"/>
    <property type="match status" value="1"/>
</dbReference>
<name>A0A9D1K3K8_9BACT</name>
<reference evidence="12" key="2">
    <citation type="journal article" date="2021" name="PeerJ">
        <title>Extensive microbial diversity within the chicken gut microbiome revealed by metagenomics and culture.</title>
        <authorList>
            <person name="Gilroy R."/>
            <person name="Ravi A."/>
            <person name="Getino M."/>
            <person name="Pursley I."/>
            <person name="Horton D.L."/>
            <person name="Alikhan N.F."/>
            <person name="Baker D."/>
            <person name="Gharbi K."/>
            <person name="Hall N."/>
            <person name="Watson M."/>
            <person name="Adriaenssens E.M."/>
            <person name="Foster-Nyarko E."/>
            <person name="Jarju S."/>
            <person name="Secka A."/>
            <person name="Antonio M."/>
            <person name="Oren A."/>
            <person name="Chaudhuri R.R."/>
            <person name="La Ragione R."/>
            <person name="Hildebrand F."/>
            <person name="Pallen M.J."/>
        </authorList>
    </citation>
    <scope>NUCLEOTIDE SEQUENCE</scope>
    <source>
        <strain evidence="12">CHK152-2994</strain>
    </source>
</reference>
<dbReference type="GO" id="GO:0017111">
    <property type="term" value="F:ribonucleoside triphosphate phosphatase activity"/>
    <property type="evidence" value="ECO:0007669"/>
    <property type="project" value="InterPro"/>
</dbReference>
<evidence type="ECO:0000256" key="3">
    <source>
        <dbReference type="ARBA" id="ARBA00022723"/>
    </source>
</evidence>
<dbReference type="SUPFAM" id="SSF52972">
    <property type="entry name" value="ITPase-like"/>
    <property type="match status" value="1"/>
</dbReference>
<proteinExistence type="inferred from homology"/>
<evidence type="ECO:0000313" key="12">
    <source>
        <dbReference type="EMBL" id="HIS82148.1"/>
    </source>
</evidence>
<dbReference type="GO" id="GO:0005829">
    <property type="term" value="C:cytosol"/>
    <property type="evidence" value="ECO:0007669"/>
    <property type="project" value="TreeGrafter"/>
</dbReference>
<evidence type="ECO:0000313" key="13">
    <source>
        <dbReference type="Proteomes" id="UP000824139"/>
    </source>
</evidence>
<dbReference type="InterPro" id="IPR029001">
    <property type="entry name" value="ITPase-like_fam"/>
</dbReference>
<feature type="binding site" evidence="10">
    <location>
        <position position="71"/>
    </location>
    <ligand>
        <name>Mg(2+)</name>
        <dbReference type="ChEBI" id="CHEBI:18420"/>
    </ligand>
</feature>
<comment type="subunit">
    <text evidence="2 10">Homodimer.</text>
</comment>
<comment type="catalytic activity">
    <reaction evidence="8 10">
        <text>dITP + H2O = dIMP + diphosphate + H(+)</text>
        <dbReference type="Rhea" id="RHEA:28342"/>
        <dbReference type="ChEBI" id="CHEBI:15377"/>
        <dbReference type="ChEBI" id="CHEBI:15378"/>
        <dbReference type="ChEBI" id="CHEBI:33019"/>
        <dbReference type="ChEBI" id="CHEBI:61194"/>
        <dbReference type="ChEBI" id="CHEBI:61382"/>
        <dbReference type="EC" id="3.6.1.66"/>
    </reaction>
</comment>
<dbReference type="AlphaFoldDB" id="A0A9D1K3K8"/>
<dbReference type="FunFam" id="3.90.950.10:FF:000001">
    <property type="entry name" value="dITP/XTP pyrophosphatase"/>
    <property type="match status" value="1"/>
</dbReference>
<dbReference type="GO" id="GO:0000166">
    <property type="term" value="F:nucleotide binding"/>
    <property type="evidence" value="ECO:0007669"/>
    <property type="project" value="UniProtKB-KW"/>
</dbReference>
<feature type="binding site" evidence="10">
    <location>
        <begin position="7"/>
        <end position="12"/>
    </location>
    <ligand>
        <name>substrate</name>
    </ligand>
</feature>
<comment type="caution">
    <text evidence="10">Lacks conserved residue(s) required for the propagation of feature annotation.</text>
</comment>
<dbReference type="Proteomes" id="UP000824139">
    <property type="component" value="Unassembled WGS sequence"/>
</dbReference>
<dbReference type="EMBL" id="DVJO01000021">
    <property type="protein sequence ID" value="HIS82148.1"/>
    <property type="molecule type" value="Genomic_DNA"/>
</dbReference>
<sequence>MKIIIATQNPHKVEEIKEIAKLFNFTGAEFLPIDNSLNFDPVENGATFEENSYIKAKEANRLTGEYTLADDSGLCVNALDGAPGIHSARYAKTPEKRIEKLLEALKNSQDRSAKFVCSMTLINPDGETVFISRGECLGKIALTRYGANGFGYDPVFIVDGTKKTMAEMTEDEKNTISHRSLALQKVFDYLKNCPEGRY</sequence>
<comment type="catalytic activity">
    <reaction evidence="9 10">
        <text>XTP + H2O = XMP + diphosphate + H(+)</text>
        <dbReference type="Rhea" id="RHEA:28610"/>
        <dbReference type="ChEBI" id="CHEBI:15377"/>
        <dbReference type="ChEBI" id="CHEBI:15378"/>
        <dbReference type="ChEBI" id="CHEBI:33019"/>
        <dbReference type="ChEBI" id="CHEBI:57464"/>
        <dbReference type="ChEBI" id="CHEBI:61314"/>
        <dbReference type="EC" id="3.6.1.66"/>
    </reaction>
</comment>
<dbReference type="PANTHER" id="PTHR11067:SF9">
    <property type="entry name" value="INOSINE TRIPHOSPHATE PYROPHOSPHATASE"/>
    <property type="match status" value="1"/>
</dbReference>
<evidence type="ECO:0000256" key="11">
    <source>
        <dbReference type="RuleBase" id="RU003781"/>
    </source>
</evidence>
<evidence type="ECO:0000256" key="5">
    <source>
        <dbReference type="ARBA" id="ARBA00022801"/>
    </source>
</evidence>
<dbReference type="GO" id="GO:0009117">
    <property type="term" value="P:nucleotide metabolic process"/>
    <property type="evidence" value="ECO:0007669"/>
    <property type="project" value="UniProtKB-KW"/>
</dbReference>
<keyword evidence="3 10" id="KW-0479">Metal-binding</keyword>
<gene>
    <name evidence="12" type="primary">rdgB</name>
    <name evidence="12" type="ORF">IAD41_00870</name>
</gene>
<evidence type="ECO:0000256" key="9">
    <source>
        <dbReference type="ARBA" id="ARBA00052017"/>
    </source>
</evidence>
<dbReference type="EC" id="3.6.1.66" evidence="10"/>
<dbReference type="GO" id="GO:0036220">
    <property type="term" value="F:ITP diphosphatase activity"/>
    <property type="evidence" value="ECO:0007669"/>
    <property type="project" value="UniProtKB-UniRule"/>
</dbReference>
<comment type="caution">
    <text evidence="12">The sequence shown here is derived from an EMBL/GenBank/DDBJ whole genome shotgun (WGS) entry which is preliminary data.</text>
</comment>
<evidence type="ECO:0000256" key="10">
    <source>
        <dbReference type="HAMAP-Rule" id="MF_01405"/>
    </source>
</evidence>
<evidence type="ECO:0000256" key="6">
    <source>
        <dbReference type="ARBA" id="ARBA00022842"/>
    </source>
</evidence>
<comment type="function">
    <text evidence="10">Pyrophosphatase that catalyzes the hydrolysis of nucleoside triphosphates to their monophosphate derivatives, with a high preference for the non-canonical purine nucleotides XTP (xanthosine triphosphate), dITP (deoxyinosine triphosphate) and ITP. Seems to function as a house-cleaning enzyme that removes non-canonical purine nucleotides from the nucleotide pool, thus preventing their incorporation into DNA/RNA and avoiding chromosomal lesions.</text>
</comment>
<keyword evidence="7 10" id="KW-0546">Nucleotide metabolism</keyword>
<reference evidence="12" key="1">
    <citation type="submission" date="2020-10" db="EMBL/GenBank/DDBJ databases">
        <authorList>
            <person name="Gilroy R."/>
        </authorList>
    </citation>
    <scope>NUCLEOTIDE SEQUENCE</scope>
    <source>
        <strain evidence="12">CHK152-2994</strain>
    </source>
</reference>
<evidence type="ECO:0000256" key="4">
    <source>
        <dbReference type="ARBA" id="ARBA00022741"/>
    </source>
</evidence>
<organism evidence="12 13">
    <name type="scientific">Candidatus Scatenecus faecavium</name>
    <dbReference type="NCBI Taxonomy" id="2840915"/>
    <lineage>
        <taxon>Bacteria</taxon>
        <taxon>Candidatus Scatenecus</taxon>
    </lineage>
</organism>
<feature type="active site" description="Proton acceptor" evidence="10">
    <location>
        <position position="71"/>
    </location>
</feature>
<dbReference type="InterPro" id="IPR020922">
    <property type="entry name" value="dITP/XTP_pyrophosphatase"/>
</dbReference>
<dbReference type="GO" id="GO:0036222">
    <property type="term" value="F:XTP diphosphatase activity"/>
    <property type="evidence" value="ECO:0007669"/>
    <property type="project" value="UniProtKB-UniRule"/>
</dbReference>
<dbReference type="Gene3D" id="3.90.950.10">
    <property type="match status" value="1"/>
</dbReference>
<comment type="cofactor">
    <cofactor evidence="10">
        <name>Mg(2+)</name>
        <dbReference type="ChEBI" id="CHEBI:18420"/>
    </cofactor>
    <text evidence="10">Binds 1 Mg(2+) ion per subunit.</text>
</comment>
<dbReference type="InterPro" id="IPR002637">
    <property type="entry name" value="RdgB/HAM1"/>
</dbReference>
<accession>A0A9D1K3K8</accession>
<dbReference type="NCBIfam" id="TIGR00042">
    <property type="entry name" value="RdgB/HAM1 family non-canonical purine NTP pyrophosphatase"/>
    <property type="match status" value="1"/>
</dbReference>
<evidence type="ECO:0000256" key="7">
    <source>
        <dbReference type="ARBA" id="ARBA00023080"/>
    </source>
</evidence>
<dbReference type="HAMAP" id="MF_01405">
    <property type="entry name" value="Non_canon_purine_NTPase"/>
    <property type="match status" value="1"/>
</dbReference>
<dbReference type="GO" id="GO:0035870">
    <property type="term" value="F:dITP diphosphatase activity"/>
    <property type="evidence" value="ECO:0007669"/>
    <property type="project" value="UniProtKB-UniRule"/>
</dbReference>
<evidence type="ECO:0000256" key="1">
    <source>
        <dbReference type="ARBA" id="ARBA00008023"/>
    </source>
</evidence>
<feature type="binding site" evidence="10">
    <location>
        <begin position="150"/>
        <end position="153"/>
    </location>
    <ligand>
        <name>substrate</name>
    </ligand>
</feature>
<evidence type="ECO:0000256" key="2">
    <source>
        <dbReference type="ARBA" id="ARBA00011738"/>
    </source>
</evidence>
<protein>
    <recommendedName>
        <fullName evidence="10">dITP/XTP pyrophosphatase</fullName>
        <ecNumber evidence="10">3.6.1.66</ecNumber>
    </recommendedName>
    <alternativeName>
        <fullName evidence="10">Non-canonical purine NTP pyrophosphatase</fullName>
    </alternativeName>
    <alternativeName>
        <fullName evidence="10">Non-standard purine NTP pyrophosphatase</fullName>
    </alternativeName>
    <alternativeName>
        <fullName evidence="10">Nucleoside-triphosphate diphosphatase</fullName>
    </alternativeName>
    <alternativeName>
        <fullName evidence="10">Nucleoside-triphosphate pyrophosphatase</fullName>
        <shortName evidence="10">NTPase</shortName>
    </alternativeName>
</protein>
<dbReference type="GO" id="GO:0046872">
    <property type="term" value="F:metal ion binding"/>
    <property type="evidence" value="ECO:0007669"/>
    <property type="project" value="UniProtKB-KW"/>
</dbReference>
<dbReference type="Pfam" id="PF01725">
    <property type="entry name" value="Ham1p_like"/>
    <property type="match status" value="1"/>
</dbReference>
<comment type="catalytic activity">
    <reaction evidence="10">
        <text>ITP + H2O = IMP + diphosphate + H(+)</text>
        <dbReference type="Rhea" id="RHEA:29399"/>
        <dbReference type="ChEBI" id="CHEBI:15377"/>
        <dbReference type="ChEBI" id="CHEBI:15378"/>
        <dbReference type="ChEBI" id="CHEBI:33019"/>
        <dbReference type="ChEBI" id="CHEBI:58053"/>
        <dbReference type="ChEBI" id="CHEBI:61402"/>
        <dbReference type="EC" id="3.6.1.66"/>
    </reaction>
</comment>
<evidence type="ECO:0000256" key="8">
    <source>
        <dbReference type="ARBA" id="ARBA00051875"/>
    </source>
</evidence>